<protein>
    <recommendedName>
        <fullName evidence="7">Cation-translocating P-type ATPase</fullName>
    </recommendedName>
</protein>
<comment type="subcellular location">
    <subcellularLocation>
        <location evidence="1">Membrane</location>
    </subcellularLocation>
</comment>
<keyword evidence="4" id="KW-1133">Transmembrane helix</keyword>
<dbReference type="SUPFAM" id="SSF56784">
    <property type="entry name" value="HAD-like"/>
    <property type="match status" value="1"/>
</dbReference>
<dbReference type="PANTHER" id="PTHR24093:SF513">
    <property type="entry name" value="CATION-TRANSPORTING ATPASE I-RELATED"/>
    <property type="match status" value="1"/>
</dbReference>
<dbReference type="PRINTS" id="PR00120">
    <property type="entry name" value="HATPASE"/>
</dbReference>
<evidence type="ECO:0008006" key="7">
    <source>
        <dbReference type="Google" id="ProtNLM"/>
    </source>
</evidence>
<evidence type="ECO:0000256" key="2">
    <source>
        <dbReference type="ARBA" id="ARBA00022692"/>
    </source>
</evidence>
<reference evidence="6" key="1">
    <citation type="submission" date="2024-06" db="EMBL/GenBank/DDBJ databases">
        <authorList>
            <consortium name="consrtm"/>
            <person name="Uemura M."/>
            <person name="Terahara T."/>
        </authorList>
    </citation>
    <scope>NUCLEOTIDE SEQUENCE</scope>
    <source>
        <strain evidence="6">KM77-8</strain>
    </source>
</reference>
<dbReference type="Gene3D" id="3.40.1110.10">
    <property type="entry name" value="Calcium-transporting ATPase, cytoplasmic domain N"/>
    <property type="match status" value="1"/>
</dbReference>
<keyword evidence="2" id="KW-0812">Transmembrane</keyword>
<evidence type="ECO:0000256" key="4">
    <source>
        <dbReference type="ARBA" id="ARBA00022989"/>
    </source>
</evidence>
<keyword evidence="3" id="KW-0460">Magnesium</keyword>
<evidence type="ECO:0000256" key="3">
    <source>
        <dbReference type="ARBA" id="ARBA00022842"/>
    </source>
</evidence>
<dbReference type="GO" id="GO:0005524">
    <property type="term" value="F:ATP binding"/>
    <property type="evidence" value="ECO:0007669"/>
    <property type="project" value="InterPro"/>
</dbReference>
<dbReference type="InterPro" id="IPR023299">
    <property type="entry name" value="ATPase_P-typ_cyto_dom_N"/>
</dbReference>
<dbReference type="AlphaFoldDB" id="A0AAT9HJW4"/>
<dbReference type="InterPro" id="IPR036412">
    <property type="entry name" value="HAD-like_sf"/>
</dbReference>
<dbReference type="GO" id="GO:0016887">
    <property type="term" value="F:ATP hydrolysis activity"/>
    <property type="evidence" value="ECO:0007669"/>
    <property type="project" value="InterPro"/>
</dbReference>
<dbReference type="Gene3D" id="3.40.50.1000">
    <property type="entry name" value="HAD superfamily/HAD-like"/>
    <property type="match status" value="1"/>
</dbReference>
<evidence type="ECO:0000256" key="5">
    <source>
        <dbReference type="ARBA" id="ARBA00023136"/>
    </source>
</evidence>
<gene>
    <name evidence="6" type="ORF">SHKM778_41330</name>
</gene>
<dbReference type="InterPro" id="IPR001757">
    <property type="entry name" value="P_typ_ATPase"/>
</dbReference>
<accession>A0AAT9HJW4</accession>
<dbReference type="Pfam" id="PF00702">
    <property type="entry name" value="Hydrolase"/>
    <property type="match status" value="1"/>
</dbReference>
<reference evidence="6" key="2">
    <citation type="submission" date="2024-07" db="EMBL/GenBank/DDBJ databases">
        <title>Streptomyces haneummycinica sp. nov., a new antibiotic-producing actinobacterium isolated from marine sediment.</title>
        <authorList>
            <person name="Uemura M."/>
            <person name="Hamada M."/>
            <person name="Hirano S."/>
            <person name="Kobayashi K."/>
            <person name="Ohshiro T."/>
            <person name="Kobayashi T."/>
            <person name="Terahara T."/>
        </authorList>
    </citation>
    <scope>NUCLEOTIDE SEQUENCE</scope>
    <source>
        <strain evidence="6">KM77-8</strain>
    </source>
</reference>
<dbReference type="InterPro" id="IPR023214">
    <property type="entry name" value="HAD_sf"/>
</dbReference>
<dbReference type="GO" id="GO:0005388">
    <property type="term" value="F:P-type calcium transporter activity"/>
    <property type="evidence" value="ECO:0007669"/>
    <property type="project" value="TreeGrafter"/>
</dbReference>
<sequence>MATADGTVLTPDAADAVPVVRLAARACPQEETGEGRRVAHATDEAVLDVAPPDAGWRADGELAFEASRGYAAAVGRDGDTGLLVVKGAPETILPACRDLPEEAAGTAHTLAGQGLRVLAVARRPLKGPDADAELDAGLAGLEFAGLIALADVPRDTSRELLTELRRIGILPVMLTGDHPETARAIALQLGWPEGTEVVTGDDLVAMGRSDRVRALHGAGVVARVAPEQKLHVVEALQQAGRVVAMAGDGANDAAAIRAADVGVGIEARGSAAARNAADLVLTTGDLSVLVDAVGEGRALWRSVADAVSILIGGNAGEVGFSVLGTLLAGSSPLSTRQLLLVNLLTDMFPAMAVAVTPSDDPSTAAHAATGPMGLDVLGTPCCAPSAAAASPPASARSPPI</sequence>
<evidence type="ECO:0000256" key="1">
    <source>
        <dbReference type="ARBA" id="ARBA00004370"/>
    </source>
</evidence>
<organism evidence="6">
    <name type="scientific">Streptomyces haneummycinicus</name>
    <dbReference type="NCBI Taxonomy" id="3074435"/>
    <lineage>
        <taxon>Bacteria</taxon>
        <taxon>Bacillati</taxon>
        <taxon>Actinomycetota</taxon>
        <taxon>Actinomycetes</taxon>
        <taxon>Kitasatosporales</taxon>
        <taxon>Streptomycetaceae</taxon>
        <taxon>Streptomyces</taxon>
    </lineage>
</organism>
<dbReference type="Gene3D" id="1.20.1110.10">
    <property type="entry name" value="Calcium-transporting ATPase, transmembrane domain"/>
    <property type="match status" value="1"/>
</dbReference>
<keyword evidence="5" id="KW-0472">Membrane</keyword>
<name>A0AAT9HJW4_9ACTN</name>
<dbReference type="GO" id="GO:0005886">
    <property type="term" value="C:plasma membrane"/>
    <property type="evidence" value="ECO:0007669"/>
    <property type="project" value="TreeGrafter"/>
</dbReference>
<dbReference type="EMBL" id="AP035768">
    <property type="protein sequence ID" value="BFO17745.1"/>
    <property type="molecule type" value="Genomic_DNA"/>
</dbReference>
<proteinExistence type="predicted"/>
<dbReference type="PRINTS" id="PR00119">
    <property type="entry name" value="CATATPASE"/>
</dbReference>
<dbReference type="NCBIfam" id="TIGR01494">
    <property type="entry name" value="ATPase_P-type"/>
    <property type="match status" value="1"/>
</dbReference>
<evidence type="ECO:0000313" key="6">
    <source>
        <dbReference type="EMBL" id="BFO17745.1"/>
    </source>
</evidence>
<dbReference type="PANTHER" id="PTHR24093">
    <property type="entry name" value="CATION TRANSPORTING ATPASE"/>
    <property type="match status" value="1"/>
</dbReference>